<evidence type="ECO:0000313" key="6">
    <source>
        <dbReference type="EMBL" id="KMZ71839.1"/>
    </source>
</evidence>
<dbReference type="PANTHER" id="PTHR19846:SF0">
    <property type="entry name" value="PRE-MRNA PROCESSING FACTOR 4"/>
    <property type="match status" value="1"/>
</dbReference>
<dbReference type="FunFam" id="2.130.10.10:FF:000689">
    <property type="entry name" value="U4/U6 small nuclear ribonucleoprotein PRP4-like protein"/>
    <property type="match status" value="1"/>
</dbReference>
<dbReference type="InterPro" id="IPR036285">
    <property type="entry name" value="PRP4-like_sf"/>
</dbReference>
<feature type="repeat" description="WD" evidence="3">
    <location>
        <begin position="347"/>
        <end position="388"/>
    </location>
</feature>
<dbReference type="EMBL" id="LFYR01000655">
    <property type="protein sequence ID" value="KMZ71839.1"/>
    <property type="molecule type" value="Genomic_DNA"/>
</dbReference>
<dbReference type="AlphaFoldDB" id="A0A0K9PSA6"/>
<keyword evidence="1 3" id="KW-0853">WD repeat</keyword>
<evidence type="ECO:0000256" key="3">
    <source>
        <dbReference type="PROSITE-ProRule" id="PRU00221"/>
    </source>
</evidence>
<dbReference type="PROSITE" id="PS50294">
    <property type="entry name" value="WD_REPEATS_REGION"/>
    <property type="match status" value="6"/>
</dbReference>
<dbReference type="Gene3D" id="2.130.10.10">
    <property type="entry name" value="YVTN repeat-like/Quinoprotein amine dehydrogenase"/>
    <property type="match status" value="2"/>
</dbReference>
<dbReference type="Proteomes" id="UP000036987">
    <property type="component" value="Unassembled WGS sequence"/>
</dbReference>
<dbReference type="PRINTS" id="PR00320">
    <property type="entry name" value="GPROTEINBRPT"/>
</dbReference>
<gene>
    <name evidence="6" type="ORF">ZOSMA_174G00370</name>
</gene>
<feature type="compositionally biased region" description="Polar residues" evidence="4">
    <location>
        <begin position="23"/>
        <end position="43"/>
    </location>
</feature>
<dbReference type="GO" id="GO:0046540">
    <property type="term" value="C:U4/U6 x U5 tri-snRNP complex"/>
    <property type="evidence" value="ECO:0000318"/>
    <property type="project" value="GO_Central"/>
</dbReference>
<protein>
    <submittedName>
        <fullName evidence="6">Transducin/WD40 repeat-like superfamily protein</fullName>
    </submittedName>
</protein>
<dbReference type="InterPro" id="IPR019775">
    <property type="entry name" value="WD40_repeat_CS"/>
</dbReference>
<dbReference type="PROSITE" id="PS00678">
    <property type="entry name" value="WD_REPEATS_1"/>
    <property type="match status" value="3"/>
</dbReference>
<dbReference type="OMA" id="LNEPICY"/>
<feature type="repeat" description="WD" evidence="3">
    <location>
        <begin position="305"/>
        <end position="346"/>
    </location>
</feature>
<dbReference type="SUPFAM" id="SSF50978">
    <property type="entry name" value="WD40 repeat-like"/>
    <property type="match status" value="1"/>
</dbReference>
<dbReference type="STRING" id="29655.A0A0K9PSA6"/>
<sequence>MAGDGEIDVDPITTNAEEDHHGSLSNFISPSVKQPPSAITTTTDEYEVSEESRLAQERQEKAVRDFLMKRRAQAMAVPTNDLAVCSRLRKLGEPVTLFGEREMERRDRLRSIMVKLEAEGQLERILKELDGNFESMPGMEEDVGVGGEEELEAPLTYPFYTEGTKDLLDARLEMARYSIERAKHRLDRARRRRDDPDEDPETENEYAVKQAASIELQCSEMGDGRPLSGCSFSHDGSMLATSSWSGIAKIWSVPDIKKVVFLKYHKERVTDVSFSPTDNNFIATGSVDQTAKLWNSTKGTLLRNFNGHTDRLARIAFHPSGNYLGTASFDKTWRLWDITTGAELLYQEGHSRSLYTICFHGDGSLAASCGLDSIARVWDLRTGKSILVFEGHVKPILGACFSPNGYHLATGGEDNTCRIWDLRKRKSLYIIPAHSRLISQVKYEPQEGYFLATASFDTSVKIWSAKDFKPIKTLLAHEEKISSLDITGDGQQLATVAFDRTVKLWASATSYKDQDMNGD</sequence>
<dbReference type="Gene3D" id="4.10.280.110">
    <property type="entry name" value="Pre-mRNA processing factor 4 domain"/>
    <property type="match status" value="1"/>
</dbReference>
<dbReference type="InterPro" id="IPR020472">
    <property type="entry name" value="WD40_PAC1"/>
</dbReference>
<feature type="domain" description="Pre-mRNA processing factor 4 (PRP4)-like" evidence="5">
    <location>
        <begin position="79"/>
        <end position="132"/>
    </location>
</feature>
<dbReference type="GO" id="GO:0030621">
    <property type="term" value="F:U4 snRNA binding"/>
    <property type="evidence" value="ECO:0000318"/>
    <property type="project" value="GO_Central"/>
</dbReference>
<dbReference type="SUPFAM" id="SSF158230">
    <property type="entry name" value="PRP4-like"/>
    <property type="match status" value="1"/>
</dbReference>
<evidence type="ECO:0000256" key="4">
    <source>
        <dbReference type="SAM" id="MobiDB-lite"/>
    </source>
</evidence>
<organism evidence="6 7">
    <name type="scientific">Zostera marina</name>
    <name type="common">Eelgrass</name>
    <dbReference type="NCBI Taxonomy" id="29655"/>
    <lineage>
        <taxon>Eukaryota</taxon>
        <taxon>Viridiplantae</taxon>
        <taxon>Streptophyta</taxon>
        <taxon>Embryophyta</taxon>
        <taxon>Tracheophyta</taxon>
        <taxon>Spermatophyta</taxon>
        <taxon>Magnoliopsida</taxon>
        <taxon>Liliopsida</taxon>
        <taxon>Zosteraceae</taxon>
        <taxon>Zostera</taxon>
    </lineage>
</organism>
<evidence type="ECO:0000259" key="5">
    <source>
        <dbReference type="SMART" id="SM00500"/>
    </source>
</evidence>
<dbReference type="GO" id="GO:0017070">
    <property type="term" value="F:U6 snRNA binding"/>
    <property type="evidence" value="ECO:0000318"/>
    <property type="project" value="GO_Central"/>
</dbReference>
<dbReference type="PROSITE" id="PS50082">
    <property type="entry name" value="WD_REPEATS_2"/>
    <property type="match status" value="6"/>
</dbReference>
<dbReference type="SMART" id="SM00500">
    <property type="entry name" value="SFM"/>
    <property type="match status" value="1"/>
</dbReference>
<dbReference type="InterPro" id="IPR015943">
    <property type="entry name" value="WD40/YVTN_repeat-like_dom_sf"/>
</dbReference>
<comment type="caution">
    <text evidence="6">The sequence shown here is derived from an EMBL/GenBank/DDBJ whole genome shotgun (WGS) entry which is preliminary data.</text>
</comment>
<dbReference type="PANTHER" id="PTHR19846">
    <property type="entry name" value="WD40 REPEAT PROTEIN"/>
    <property type="match status" value="1"/>
</dbReference>
<dbReference type="GO" id="GO:0000398">
    <property type="term" value="P:mRNA splicing, via spliceosome"/>
    <property type="evidence" value="ECO:0000318"/>
    <property type="project" value="GO_Central"/>
</dbReference>
<reference evidence="7" key="1">
    <citation type="journal article" date="2016" name="Nature">
        <title>The genome of the seagrass Zostera marina reveals angiosperm adaptation to the sea.</title>
        <authorList>
            <person name="Olsen J.L."/>
            <person name="Rouze P."/>
            <person name="Verhelst B."/>
            <person name="Lin Y.-C."/>
            <person name="Bayer T."/>
            <person name="Collen J."/>
            <person name="Dattolo E."/>
            <person name="De Paoli E."/>
            <person name="Dittami S."/>
            <person name="Maumus F."/>
            <person name="Michel G."/>
            <person name="Kersting A."/>
            <person name="Lauritano C."/>
            <person name="Lohaus R."/>
            <person name="Toepel M."/>
            <person name="Tonon T."/>
            <person name="Vanneste K."/>
            <person name="Amirebrahimi M."/>
            <person name="Brakel J."/>
            <person name="Bostroem C."/>
            <person name="Chovatia M."/>
            <person name="Grimwood J."/>
            <person name="Jenkins J.W."/>
            <person name="Jueterbock A."/>
            <person name="Mraz A."/>
            <person name="Stam W.T."/>
            <person name="Tice H."/>
            <person name="Bornberg-Bauer E."/>
            <person name="Green P.J."/>
            <person name="Pearson G.A."/>
            <person name="Procaccini G."/>
            <person name="Duarte C.M."/>
            <person name="Schmutz J."/>
            <person name="Reusch T.B.H."/>
            <person name="Van de Peer Y."/>
        </authorList>
    </citation>
    <scope>NUCLEOTIDE SEQUENCE [LARGE SCALE GENOMIC DNA]</scope>
    <source>
        <strain evidence="7">cv. Finnish</strain>
    </source>
</reference>
<evidence type="ECO:0000256" key="2">
    <source>
        <dbReference type="ARBA" id="ARBA00022737"/>
    </source>
</evidence>
<keyword evidence="2" id="KW-0677">Repeat</keyword>
<evidence type="ECO:0000256" key="1">
    <source>
        <dbReference type="ARBA" id="ARBA00022574"/>
    </source>
</evidence>
<proteinExistence type="predicted"/>
<dbReference type="SMART" id="SM00320">
    <property type="entry name" value="WD40"/>
    <property type="match status" value="7"/>
</dbReference>
<dbReference type="InterPro" id="IPR001680">
    <property type="entry name" value="WD40_rpt"/>
</dbReference>
<feature type="repeat" description="WD" evidence="3">
    <location>
        <begin position="389"/>
        <end position="430"/>
    </location>
</feature>
<feature type="region of interest" description="Disordered" evidence="4">
    <location>
        <begin position="186"/>
        <end position="207"/>
    </location>
</feature>
<dbReference type="InterPro" id="IPR014906">
    <property type="entry name" value="PRP4-like"/>
</dbReference>
<evidence type="ECO:0000313" key="7">
    <source>
        <dbReference type="Proteomes" id="UP000036987"/>
    </source>
</evidence>
<feature type="repeat" description="WD" evidence="3">
    <location>
        <begin position="474"/>
        <end position="505"/>
    </location>
</feature>
<feature type="region of interest" description="Disordered" evidence="4">
    <location>
        <begin position="1"/>
        <end position="54"/>
    </location>
</feature>
<feature type="repeat" description="WD" evidence="3">
    <location>
        <begin position="262"/>
        <end position="304"/>
    </location>
</feature>
<dbReference type="Pfam" id="PF08799">
    <property type="entry name" value="PRP4"/>
    <property type="match status" value="1"/>
</dbReference>
<feature type="repeat" description="WD" evidence="3">
    <location>
        <begin position="431"/>
        <end position="473"/>
    </location>
</feature>
<name>A0A0K9PSA6_ZOSMR</name>
<keyword evidence="7" id="KW-1185">Reference proteome</keyword>
<dbReference type="CDD" id="cd00200">
    <property type="entry name" value="WD40"/>
    <property type="match status" value="1"/>
</dbReference>
<accession>A0A0K9PSA6</accession>
<dbReference type="Pfam" id="PF00400">
    <property type="entry name" value="WD40"/>
    <property type="match status" value="7"/>
</dbReference>
<dbReference type="OrthoDB" id="540662at2759"/>
<dbReference type="InterPro" id="IPR036322">
    <property type="entry name" value="WD40_repeat_dom_sf"/>
</dbReference>